<sequence>METSTSNSHADQQSSPRLPPEARVIRRRTVHGSPCAGCQKLRRKCKPECVLAPHFTSRSPETFACVQEVYGVSNVEKMLRRLHPSQREEAVDSLVYEARMILRDPVHGCLGQVAARHRELRRLADELSRSRAILSVYQTLAASLEAGDPVPGISVDMESDHDDRRQQQPAALPQQTETMSKAPAEEVGGINGEYDAPVGEEELQQHVDLLRMLL</sequence>
<comment type="subcellular location">
    <subcellularLocation>
        <location evidence="1">Nucleus</location>
    </subcellularLocation>
</comment>
<feature type="compositionally biased region" description="Polar residues" evidence="5">
    <location>
        <begin position="1"/>
        <end position="16"/>
    </location>
</feature>
<keyword evidence="3" id="KW-0217">Developmental protein</keyword>
<evidence type="ECO:0000259" key="6">
    <source>
        <dbReference type="PROSITE" id="PS50891"/>
    </source>
</evidence>
<dbReference type="PROSITE" id="PS50891">
    <property type="entry name" value="LOB"/>
    <property type="match status" value="1"/>
</dbReference>
<keyword evidence="8" id="KW-1185">Reference proteome</keyword>
<comment type="similarity">
    <text evidence="2">Belongs to the LOB domain-containing protein family.</text>
</comment>
<name>A0A2I0BG26_9ASPA</name>
<dbReference type="PANTHER" id="PTHR31301:SF83">
    <property type="entry name" value="PROTEIN ASYMMETRIC LEAVES 2"/>
    <property type="match status" value="1"/>
</dbReference>
<keyword evidence="7" id="KW-0436">Ligase</keyword>
<gene>
    <name evidence="7" type="primary">LBD6</name>
    <name evidence="7" type="ORF">AXF42_Ash003379</name>
</gene>
<organism evidence="7 8">
    <name type="scientific">Apostasia shenzhenica</name>
    <dbReference type="NCBI Taxonomy" id="1088818"/>
    <lineage>
        <taxon>Eukaryota</taxon>
        <taxon>Viridiplantae</taxon>
        <taxon>Streptophyta</taxon>
        <taxon>Embryophyta</taxon>
        <taxon>Tracheophyta</taxon>
        <taxon>Spermatophyta</taxon>
        <taxon>Magnoliopsida</taxon>
        <taxon>Liliopsida</taxon>
        <taxon>Asparagales</taxon>
        <taxon>Orchidaceae</taxon>
        <taxon>Apostasioideae</taxon>
        <taxon>Apostasia</taxon>
    </lineage>
</organism>
<evidence type="ECO:0000256" key="2">
    <source>
        <dbReference type="ARBA" id="ARBA00005474"/>
    </source>
</evidence>
<feature type="region of interest" description="Disordered" evidence="5">
    <location>
        <begin position="1"/>
        <end position="21"/>
    </location>
</feature>
<dbReference type="GO" id="GO:0004088">
    <property type="term" value="F:carbamoyl-phosphate synthase (glutamine-hydrolyzing) activity"/>
    <property type="evidence" value="ECO:0007669"/>
    <property type="project" value="UniProtKB-EC"/>
</dbReference>
<dbReference type="Pfam" id="PF03195">
    <property type="entry name" value="LOB"/>
    <property type="match status" value="1"/>
</dbReference>
<dbReference type="AlphaFoldDB" id="A0A2I0BG26"/>
<feature type="region of interest" description="Disordered" evidence="5">
    <location>
        <begin position="148"/>
        <end position="199"/>
    </location>
</feature>
<evidence type="ECO:0000256" key="1">
    <source>
        <dbReference type="ARBA" id="ARBA00004123"/>
    </source>
</evidence>
<dbReference type="STRING" id="1088818.A0A2I0BG26"/>
<dbReference type="PANTHER" id="PTHR31301">
    <property type="entry name" value="LOB DOMAIN-CONTAINING PROTEIN 4-RELATED"/>
    <property type="match status" value="1"/>
</dbReference>
<evidence type="ECO:0000313" key="7">
    <source>
        <dbReference type="EMBL" id="PKA66724.1"/>
    </source>
</evidence>
<evidence type="ECO:0000256" key="4">
    <source>
        <dbReference type="ARBA" id="ARBA00023242"/>
    </source>
</evidence>
<accession>A0A2I0BG26</accession>
<protein>
    <submittedName>
        <fullName evidence="7">LOB domain-containing protein 6</fullName>
        <ecNumber evidence="7">6.3.5.5</ecNumber>
    </submittedName>
</protein>
<dbReference type="EC" id="6.3.5.5" evidence="7"/>
<keyword evidence="4" id="KW-0539">Nucleus</keyword>
<proteinExistence type="inferred from homology"/>
<dbReference type="Proteomes" id="UP000236161">
    <property type="component" value="Unassembled WGS sequence"/>
</dbReference>
<dbReference type="InterPro" id="IPR004883">
    <property type="entry name" value="LOB"/>
</dbReference>
<evidence type="ECO:0000256" key="5">
    <source>
        <dbReference type="SAM" id="MobiDB-lite"/>
    </source>
</evidence>
<evidence type="ECO:0000313" key="8">
    <source>
        <dbReference type="Proteomes" id="UP000236161"/>
    </source>
</evidence>
<feature type="domain" description="LOB" evidence="6">
    <location>
        <begin position="33"/>
        <end position="134"/>
    </location>
</feature>
<dbReference type="GO" id="GO:0005634">
    <property type="term" value="C:nucleus"/>
    <property type="evidence" value="ECO:0007669"/>
    <property type="project" value="UniProtKB-SubCell"/>
</dbReference>
<reference evidence="7 8" key="1">
    <citation type="journal article" date="2017" name="Nature">
        <title>The Apostasia genome and the evolution of orchids.</title>
        <authorList>
            <person name="Zhang G.Q."/>
            <person name="Liu K.W."/>
            <person name="Li Z."/>
            <person name="Lohaus R."/>
            <person name="Hsiao Y.Y."/>
            <person name="Niu S.C."/>
            <person name="Wang J.Y."/>
            <person name="Lin Y.C."/>
            <person name="Xu Q."/>
            <person name="Chen L.J."/>
            <person name="Yoshida K."/>
            <person name="Fujiwara S."/>
            <person name="Wang Z.W."/>
            <person name="Zhang Y.Q."/>
            <person name="Mitsuda N."/>
            <person name="Wang M."/>
            <person name="Liu G.H."/>
            <person name="Pecoraro L."/>
            <person name="Huang H.X."/>
            <person name="Xiao X.J."/>
            <person name="Lin M."/>
            <person name="Wu X.Y."/>
            <person name="Wu W.L."/>
            <person name="Chen Y.Y."/>
            <person name="Chang S.B."/>
            <person name="Sakamoto S."/>
            <person name="Ohme-Takagi M."/>
            <person name="Yagi M."/>
            <person name="Zeng S.J."/>
            <person name="Shen C.Y."/>
            <person name="Yeh C.M."/>
            <person name="Luo Y.B."/>
            <person name="Tsai W.C."/>
            <person name="Van de Peer Y."/>
            <person name="Liu Z.J."/>
        </authorList>
    </citation>
    <scope>NUCLEOTIDE SEQUENCE [LARGE SCALE GENOMIC DNA]</scope>
    <source>
        <strain evidence="8">cv. Shenzhen</strain>
        <tissue evidence="7">Stem</tissue>
    </source>
</reference>
<evidence type="ECO:0000256" key="3">
    <source>
        <dbReference type="ARBA" id="ARBA00022473"/>
    </source>
</evidence>
<dbReference type="EMBL" id="KZ451885">
    <property type="protein sequence ID" value="PKA66724.1"/>
    <property type="molecule type" value="Genomic_DNA"/>
</dbReference>